<accession>A0A8W7PD53</accession>
<dbReference type="Proteomes" id="UP000075882">
    <property type="component" value="Unassembled WGS sequence"/>
</dbReference>
<evidence type="ECO:0000313" key="1">
    <source>
        <dbReference type="EnsemblMetazoa" id="ACOM029759-PA.1"/>
    </source>
</evidence>
<name>A0A8W7PD53_ANOCL</name>
<sequence>MAITPLADTANRLTAESVRMVVSAERMLRSSHTFTERSSDPETTLSSRVNTVEVTFLSSSEECPFLAGTSQFTAACHIWAVASPLPVNTMSRVGWNLIELTDPLWP</sequence>
<reference evidence="1" key="1">
    <citation type="submission" date="2022-08" db="UniProtKB">
        <authorList>
            <consortium name="EnsemblMetazoa"/>
        </authorList>
    </citation>
    <scope>IDENTIFICATION</scope>
</reference>
<dbReference type="AlphaFoldDB" id="A0A8W7PD53"/>
<organism evidence="1">
    <name type="scientific">Anopheles coluzzii</name>
    <name type="common">African malaria mosquito</name>
    <dbReference type="NCBI Taxonomy" id="1518534"/>
    <lineage>
        <taxon>Eukaryota</taxon>
        <taxon>Metazoa</taxon>
        <taxon>Ecdysozoa</taxon>
        <taxon>Arthropoda</taxon>
        <taxon>Hexapoda</taxon>
        <taxon>Insecta</taxon>
        <taxon>Pterygota</taxon>
        <taxon>Neoptera</taxon>
        <taxon>Endopterygota</taxon>
        <taxon>Diptera</taxon>
        <taxon>Nematocera</taxon>
        <taxon>Culicoidea</taxon>
        <taxon>Culicidae</taxon>
        <taxon>Anophelinae</taxon>
        <taxon>Anopheles</taxon>
    </lineage>
</organism>
<protein>
    <submittedName>
        <fullName evidence="1">Uncharacterized protein</fullName>
    </submittedName>
</protein>
<proteinExistence type="predicted"/>
<dbReference type="EnsemblMetazoa" id="ACOM029759-RA">
    <property type="protein sequence ID" value="ACOM029759-PA.1"/>
    <property type="gene ID" value="ACOM029759"/>
</dbReference>